<keyword evidence="1" id="KW-0802">TPR repeat</keyword>
<feature type="region of interest" description="Disordered" evidence="2">
    <location>
        <begin position="1"/>
        <end position="25"/>
    </location>
</feature>
<dbReference type="STRING" id="229919.GCA_001050195_02773"/>
<feature type="repeat" description="TPR" evidence="1">
    <location>
        <begin position="61"/>
        <end position="94"/>
    </location>
</feature>
<dbReference type="RefSeq" id="WP_062195059.1">
    <property type="nucleotide sequence ID" value="NZ_DF967965.1"/>
</dbReference>
<dbReference type="InterPro" id="IPR019734">
    <property type="entry name" value="TPR_rpt"/>
</dbReference>
<sequence length="576" mass="63587">MDGSLETSYRELDGMTVSQSGPPPSDLKFRKIMGRTYLHQNDLEAALEVYRGILRDYPQDVDALLVIGNLYLASGDPLTAQALYQRALEIDPANLAVRRQYDLAAAESPSVEAEKDPLAPGAVGRLLQRLMGKPPQLTDHAIEKAARLLELIIHSESPAEQVALHLEEIDDLLPALLELNVRQAELDGRADLAEGLRALQQNILLQKQAEQEEEKLALEQGGGSPSFHGKVLILAPDPENLSGRMALLAEAIEQYGGRVQISGAFEVQDARCADVVIASNPHSDPSLLETLATLAAYNVPILVDLDTDVENLPVSHPLYGKIGLSSPSRARGYTASLFLASRVVVNSQALAEVMCEAGHPARYIPDTWSRKNPLWEQRSSARNTFNLGWMGNPGQMEDLAMVRRVVLRILREFPQTQVVIIGDMAAYRLFDALPESRRVYLPSLPASEHPYLLSQMDLLLVPLGNQPFYRTVSDTPLLEAGARGIPWVASPVPAFRDWGEGGVLVESLEEWHQVLRQLVLDAEYRQNLSRAGRLTALKREVSRTGRLWLRVIQEVVGAKEPEKKDHSGEAIGVQIR</sequence>
<evidence type="ECO:0000313" key="3">
    <source>
        <dbReference type="EMBL" id="HCE16255.1"/>
    </source>
</evidence>
<dbReference type="Gene3D" id="3.40.50.2000">
    <property type="entry name" value="Glycogen Phosphorylase B"/>
    <property type="match status" value="1"/>
</dbReference>
<dbReference type="Pfam" id="PF13432">
    <property type="entry name" value="TPR_16"/>
    <property type="match status" value="1"/>
</dbReference>
<comment type="caution">
    <text evidence="3">The sequence shown here is derived from an EMBL/GenBank/DDBJ whole genome shotgun (WGS) entry which is preliminary data.</text>
</comment>
<reference evidence="3 4" key="1">
    <citation type="journal article" date="2018" name="Nat. Biotechnol.">
        <title>A standardized bacterial taxonomy based on genome phylogeny substantially revises the tree of life.</title>
        <authorList>
            <person name="Parks D.H."/>
            <person name="Chuvochina M."/>
            <person name="Waite D.W."/>
            <person name="Rinke C."/>
            <person name="Skarshewski A."/>
            <person name="Chaumeil P.A."/>
            <person name="Hugenholtz P."/>
        </authorList>
    </citation>
    <scope>NUCLEOTIDE SEQUENCE [LARGE SCALE GENOMIC DNA]</scope>
    <source>
        <strain evidence="3">UBA8781</strain>
    </source>
</reference>
<gene>
    <name evidence="3" type="ORF">DEQ80_00210</name>
</gene>
<dbReference type="Proteomes" id="UP000264141">
    <property type="component" value="Unassembled WGS sequence"/>
</dbReference>
<dbReference type="InterPro" id="IPR011990">
    <property type="entry name" value="TPR-like_helical_dom_sf"/>
</dbReference>
<dbReference type="GO" id="GO:0016740">
    <property type="term" value="F:transferase activity"/>
    <property type="evidence" value="ECO:0007669"/>
    <property type="project" value="UniProtKB-KW"/>
</dbReference>
<dbReference type="SMART" id="SM00028">
    <property type="entry name" value="TPR"/>
    <property type="match status" value="2"/>
</dbReference>
<dbReference type="Pfam" id="PF13692">
    <property type="entry name" value="Glyco_trans_1_4"/>
    <property type="match status" value="1"/>
</dbReference>
<accession>A0A3D1JDJ4</accession>
<evidence type="ECO:0000313" key="4">
    <source>
        <dbReference type="Proteomes" id="UP000264141"/>
    </source>
</evidence>
<dbReference type="Gene3D" id="1.25.40.10">
    <property type="entry name" value="Tetratricopeptide repeat domain"/>
    <property type="match status" value="1"/>
</dbReference>
<feature type="repeat" description="TPR" evidence="1">
    <location>
        <begin position="27"/>
        <end position="60"/>
    </location>
</feature>
<dbReference type="EMBL" id="DPBP01000002">
    <property type="protein sequence ID" value="HCE16255.1"/>
    <property type="molecule type" value="Genomic_DNA"/>
</dbReference>
<protein>
    <submittedName>
        <fullName evidence="3">Glycosyltransferase</fullName>
    </submittedName>
</protein>
<dbReference type="AlphaFoldDB" id="A0A3D1JDJ4"/>
<keyword evidence="3" id="KW-0808">Transferase</keyword>
<dbReference type="SUPFAM" id="SSF53756">
    <property type="entry name" value="UDP-Glycosyltransferase/glycogen phosphorylase"/>
    <property type="match status" value="1"/>
</dbReference>
<evidence type="ECO:0000256" key="2">
    <source>
        <dbReference type="SAM" id="MobiDB-lite"/>
    </source>
</evidence>
<dbReference type="SUPFAM" id="SSF48452">
    <property type="entry name" value="TPR-like"/>
    <property type="match status" value="1"/>
</dbReference>
<evidence type="ECO:0000256" key="1">
    <source>
        <dbReference type="PROSITE-ProRule" id="PRU00339"/>
    </source>
</evidence>
<proteinExistence type="predicted"/>
<dbReference type="PROSITE" id="PS50005">
    <property type="entry name" value="TPR"/>
    <property type="match status" value="2"/>
</dbReference>
<name>A0A3D1JDJ4_9CHLR</name>
<dbReference type="OrthoDB" id="153038at2"/>
<organism evidence="3 4">
    <name type="scientific">Anaerolinea thermolimosa</name>
    <dbReference type="NCBI Taxonomy" id="229919"/>
    <lineage>
        <taxon>Bacteria</taxon>
        <taxon>Bacillati</taxon>
        <taxon>Chloroflexota</taxon>
        <taxon>Anaerolineae</taxon>
        <taxon>Anaerolineales</taxon>
        <taxon>Anaerolineaceae</taxon>
        <taxon>Anaerolinea</taxon>
    </lineage>
</organism>